<evidence type="ECO:0000313" key="1">
    <source>
        <dbReference type="EMBL" id="KAE9092996.1"/>
    </source>
</evidence>
<dbReference type="EMBL" id="QXGB01001148">
    <property type="protein sequence ID" value="KAE9196080.1"/>
    <property type="molecule type" value="Genomic_DNA"/>
</dbReference>
<evidence type="ECO:0000313" key="4">
    <source>
        <dbReference type="EMBL" id="KAE9277420.1"/>
    </source>
</evidence>
<evidence type="ECO:0000313" key="9">
    <source>
        <dbReference type="Proteomes" id="UP000476176"/>
    </source>
</evidence>
<evidence type="ECO:0000313" key="5">
    <source>
        <dbReference type="EMBL" id="KAE9289054.1"/>
    </source>
</evidence>
<keyword evidence="6" id="KW-1185">Reference proteome</keyword>
<dbReference type="Proteomes" id="UP000486351">
    <property type="component" value="Unassembled WGS sequence"/>
</dbReference>
<name>A0A6A3R9T6_9STRA</name>
<dbReference type="Proteomes" id="UP000476176">
    <property type="component" value="Unassembled WGS sequence"/>
</dbReference>
<evidence type="ECO:0000313" key="10">
    <source>
        <dbReference type="Proteomes" id="UP000486351"/>
    </source>
</evidence>
<dbReference type="Proteomes" id="UP000433483">
    <property type="component" value="Unassembled WGS sequence"/>
</dbReference>
<dbReference type="Proteomes" id="UP000437068">
    <property type="component" value="Unassembled WGS sequence"/>
</dbReference>
<proteinExistence type="predicted"/>
<gene>
    <name evidence="4" type="ORF">PF001_g25660</name>
    <name evidence="2" type="ORF">PF004_g25286</name>
    <name evidence="3" type="ORF">PF005_g17021</name>
    <name evidence="1" type="ORF">PF007_g18274</name>
    <name evidence="5" type="ORF">PF008_g25978</name>
</gene>
<dbReference type="EMBL" id="QXGE01003049">
    <property type="protein sequence ID" value="KAE9277420.1"/>
    <property type="molecule type" value="Genomic_DNA"/>
</dbReference>
<evidence type="ECO:0000313" key="6">
    <source>
        <dbReference type="Proteomes" id="UP000433483"/>
    </source>
</evidence>
<comment type="caution">
    <text evidence="1">The sequence shown here is derived from an EMBL/GenBank/DDBJ whole genome shotgun (WGS) entry which is preliminary data.</text>
</comment>
<evidence type="ECO:0000313" key="3">
    <source>
        <dbReference type="EMBL" id="KAE9196080.1"/>
    </source>
</evidence>
<sequence>MISVNIVHIQLPLPRDYVGWLRGAQVASRPRGPAVDPNDDDYALSLYTRSSITSRSTAAQQGQRSWDAKECIPTARSDVTFMTDGSNECQRFANLNKGKLVVVKPFINCSLHL</sequence>
<evidence type="ECO:0000313" key="7">
    <source>
        <dbReference type="Proteomes" id="UP000437068"/>
    </source>
</evidence>
<reference evidence="6 7" key="1">
    <citation type="submission" date="2018-08" db="EMBL/GenBank/DDBJ databases">
        <title>Genomic investigation of the strawberry pathogen Phytophthora fragariae indicates pathogenicity is determined by transcriptional variation in three key races.</title>
        <authorList>
            <person name="Adams T.M."/>
            <person name="Armitage A.D."/>
            <person name="Sobczyk M.K."/>
            <person name="Bates H.J."/>
            <person name="Dunwell J.M."/>
            <person name="Nellist C.F."/>
            <person name="Harrison R.J."/>
        </authorList>
    </citation>
    <scope>NUCLEOTIDE SEQUENCE [LARGE SCALE GENOMIC DNA]</scope>
    <source>
        <strain evidence="4 7">A4</strain>
        <strain evidence="2 9">BC-23</strain>
        <strain evidence="3 6">NOV-27</strain>
        <strain evidence="1 8">NOV-71</strain>
        <strain evidence="5 10">NOV-77</strain>
    </source>
</reference>
<evidence type="ECO:0000313" key="8">
    <source>
        <dbReference type="Proteomes" id="UP000441208"/>
    </source>
</evidence>
<dbReference type="EMBL" id="QXGC01003053">
    <property type="protein sequence ID" value="KAE9179053.1"/>
    <property type="molecule type" value="Genomic_DNA"/>
</dbReference>
<accession>A0A6A3R9T6</accession>
<evidence type="ECO:0000313" key="2">
    <source>
        <dbReference type="EMBL" id="KAE9179053.1"/>
    </source>
</evidence>
<dbReference type="EMBL" id="QXFY01003063">
    <property type="protein sequence ID" value="KAE9289054.1"/>
    <property type="molecule type" value="Genomic_DNA"/>
</dbReference>
<dbReference type="AlphaFoldDB" id="A0A6A3R9T6"/>
<protein>
    <submittedName>
        <fullName evidence="1">Uncharacterized protein</fullName>
    </submittedName>
</protein>
<organism evidence="1 8">
    <name type="scientific">Phytophthora fragariae</name>
    <dbReference type="NCBI Taxonomy" id="53985"/>
    <lineage>
        <taxon>Eukaryota</taxon>
        <taxon>Sar</taxon>
        <taxon>Stramenopiles</taxon>
        <taxon>Oomycota</taxon>
        <taxon>Peronosporomycetes</taxon>
        <taxon>Peronosporales</taxon>
        <taxon>Peronosporaceae</taxon>
        <taxon>Phytophthora</taxon>
    </lineage>
</organism>
<dbReference type="EMBL" id="QXFZ01001300">
    <property type="protein sequence ID" value="KAE9092996.1"/>
    <property type="molecule type" value="Genomic_DNA"/>
</dbReference>
<dbReference type="Proteomes" id="UP000441208">
    <property type="component" value="Unassembled WGS sequence"/>
</dbReference>